<evidence type="ECO:0000256" key="11">
    <source>
        <dbReference type="ARBA" id="ARBA00048128"/>
    </source>
</evidence>
<dbReference type="SUPFAM" id="SSF47874">
    <property type="entry name" value="Annexin"/>
    <property type="match status" value="1"/>
</dbReference>
<dbReference type="InterPro" id="IPR023591">
    <property type="entry name" value="Ribosomal_uS2_flav_dom_sf"/>
</dbReference>
<dbReference type="InterPro" id="IPR018502">
    <property type="entry name" value="Annexin_repeat"/>
</dbReference>
<dbReference type="Gene3D" id="3.90.550.10">
    <property type="entry name" value="Spore Coat Polysaccharide Biosynthesis Protein SpsA, Chain A"/>
    <property type="match status" value="1"/>
</dbReference>
<evidence type="ECO:0000313" key="13">
    <source>
        <dbReference type="Proteomes" id="UP001152561"/>
    </source>
</evidence>
<dbReference type="GO" id="GO:0003735">
    <property type="term" value="F:structural constituent of ribosome"/>
    <property type="evidence" value="ECO:0007669"/>
    <property type="project" value="InterPro"/>
</dbReference>
<dbReference type="Proteomes" id="UP001152561">
    <property type="component" value="Unassembled WGS sequence"/>
</dbReference>
<dbReference type="InterPro" id="IPR002618">
    <property type="entry name" value="UDPGP_fam"/>
</dbReference>
<evidence type="ECO:0000256" key="6">
    <source>
        <dbReference type="ARBA" id="ARBA00022723"/>
    </source>
</evidence>
<evidence type="ECO:0000256" key="9">
    <source>
        <dbReference type="ARBA" id="ARBA00023216"/>
    </source>
</evidence>
<dbReference type="FunFam" id="1.10.220.10:FF:000006">
    <property type="entry name" value="Annexin"/>
    <property type="match status" value="1"/>
</dbReference>
<dbReference type="SUPFAM" id="SSF52313">
    <property type="entry name" value="Ribosomal protein S2"/>
    <property type="match status" value="1"/>
</dbReference>
<keyword evidence="9" id="KW-0041">Annexin</keyword>
<keyword evidence="6" id="KW-0479">Metal-binding</keyword>
<dbReference type="GO" id="GO:0006011">
    <property type="term" value="P:UDP-alpha-D-glucose metabolic process"/>
    <property type="evidence" value="ECO:0007669"/>
    <property type="project" value="InterPro"/>
</dbReference>
<dbReference type="FunFam" id="2.160.10.10:FF:000001">
    <property type="entry name" value="UTP--glucose-1-phosphate uridylyltransferase"/>
    <property type="match status" value="1"/>
</dbReference>
<dbReference type="EC" id="2.7.7.9" evidence="3"/>
<dbReference type="InterPro" id="IPR037104">
    <property type="entry name" value="Annexin_sf"/>
</dbReference>
<sequence length="856" mass="95865">MGSLLVPEVVPSPTQDAETLRKSFKGYFLGLGTDEKAIVSVLGHRNASQRKKIKEEYQLLYNKSLIDDLHSELSGDFRRAVLLWAYDPPERDARLANEVLNSWIHDITRLQVIVEIACASTPDHLVAVRQAYCALFGCSLEEDIIAHVSLPVQKVLVSLVSSYRYDKELVDNSTANLEASKFREATRTKQLDCDELVLILSTRNIHQLKATFQCYKQNYGFSIDQDISNCGEGLLESILKVVILCIDSPEKHFAEAVKVSTDGLGTDEDSLSRAIITRAEIDVIKVKEEYVKMKNTALEYAVADDTSGELVRHRARFIFVNTNTLFDEIIDQMTKTIGCRNDTSWRLGGFLTNSSSPRKFRGRNKKLNLTAVQPPDCVVIFDTERKSSVIQEAAKLQIPIVGLVDSSMPWDIYKKITYPVPANDSVQFVYLFCNLITKTFLYEQRRLNAALGASATANPEIREEAEQFDKIKTTGKDKIYVLPYERLEPASEDLTETKQLLDKLVVLKFNGNLGSDMGFSGPKSALEVRHGFTCLDLVVNHIESINSKYGCNIPLLMMNTPNTHDGILKALEKHPNKNIHTFIQSQHQQENIEDMPELRTIDKSSLQDKLYSSNVLEVFLSLNSSGKLEPLISQGKEYFLLLQSENLAEIVDPKILSHLIKNSIEHCVEVMPTASETEETGLPPQEGRIQSKENVKSINTMWMSMNCVERLIQRSGLGFTSSKFFDRAFAIDSPWSRYLPVERTSDLLILQSDLYTSAEGTLVRNAARANPKDPSIELGPEFGTVDDFRSRFKSIPSIIELDSLKVTGDVWFGTGITLKGKVSIAAKPGMKIVIPDGVELKNRLITSQTDIGASSL</sequence>
<dbReference type="GO" id="GO:0005840">
    <property type="term" value="C:ribosome"/>
    <property type="evidence" value="ECO:0007669"/>
    <property type="project" value="InterPro"/>
</dbReference>
<dbReference type="AlphaFoldDB" id="A0A9Q1MTD0"/>
<protein>
    <recommendedName>
        <fullName evidence="3">UTP--glucose-1-phosphate uridylyltransferase</fullName>
        <ecNumber evidence="3">2.7.7.9</ecNumber>
    </recommendedName>
</protein>
<dbReference type="SMART" id="SM00335">
    <property type="entry name" value="ANX"/>
    <property type="match status" value="4"/>
</dbReference>
<dbReference type="EMBL" id="JAJAGQ010000004">
    <property type="protein sequence ID" value="KAJ8565693.1"/>
    <property type="molecule type" value="Genomic_DNA"/>
</dbReference>
<evidence type="ECO:0000256" key="2">
    <source>
        <dbReference type="ARBA" id="ARBA00010401"/>
    </source>
</evidence>
<dbReference type="Gene3D" id="1.10.220.10">
    <property type="entry name" value="Annexin"/>
    <property type="match status" value="4"/>
</dbReference>
<evidence type="ECO:0000256" key="10">
    <source>
        <dbReference type="ARBA" id="ARBA00023302"/>
    </source>
</evidence>
<name>A0A9Q1MTD0_9SOLA</name>
<evidence type="ECO:0000256" key="7">
    <source>
        <dbReference type="ARBA" id="ARBA00022737"/>
    </source>
</evidence>
<reference evidence="13" key="1">
    <citation type="journal article" date="2023" name="Proc. Natl. Acad. Sci. U.S.A.">
        <title>Genomic and structural basis for evolution of tropane alkaloid biosynthesis.</title>
        <authorList>
            <person name="Wanga Y.-J."/>
            <person name="Taina T."/>
            <person name="Yua J.-Y."/>
            <person name="Lia J."/>
            <person name="Xua B."/>
            <person name="Chenc J."/>
            <person name="D'Auriad J.C."/>
            <person name="Huanga J.-P."/>
            <person name="Huanga S.-X."/>
        </authorList>
    </citation>
    <scope>NUCLEOTIDE SEQUENCE [LARGE SCALE GENOMIC DNA]</scope>
    <source>
        <strain evidence="13">cv. KIB-2019</strain>
    </source>
</reference>
<keyword evidence="10" id="KW-0111">Calcium/phospholipid-binding</keyword>
<evidence type="ECO:0000256" key="1">
    <source>
        <dbReference type="ARBA" id="ARBA00006242"/>
    </source>
</evidence>
<dbReference type="GO" id="GO:0006412">
    <property type="term" value="P:translation"/>
    <property type="evidence" value="ECO:0007669"/>
    <property type="project" value="InterPro"/>
</dbReference>
<dbReference type="GO" id="GO:0005509">
    <property type="term" value="F:calcium ion binding"/>
    <property type="evidence" value="ECO:0007669"/>
    <property type="project" value="InterPro"/>
</dbReference>
<dbReference type="CDD" id="cd01425">
    <property type="entry name" value="RPS2"/>
    <property type="match status" value="1"/>
</dbReference>
<keyword evidence="7" id="KW-0677">Repeat</keyword>
<dbReference type="Pfam" id="PF00318">
    <property type="entry name" value="Ribosomal_S2"/>
    <property type="match status" value="1"/>
</dbReference>
<proteinExistence type="inferred from homology"/>
<dbReference type="PRINTS" id="PR00196">
    <property type="entry name" value="ANNEXIN"/>
</dbReference>
<dbReference type="GO" id="GO:0005544">
    <property type="term" value="F:calcium-dependent phospholipid binding"/>
    <property type="evidence" value="ECO:0007669"/>
    <property type="project" value="UniProtKB-KW"/>
</dbReference>
<keyword evidence="4" id="KW-0808">Transferase</keyword>
<dbReference type="InterPro" id="IPR001865">
    <property type="entry name" value="Ribosomal_uS2"/>
</dbReference>
<dbReference type="InterPro" id="IPR016267">
    <property type="entry name" value="UDPGP_trans"/>
</dbReference>
<dbReference type="GO" id="GO:0006950">
    <property type="term" value="P:response to stress"/>
    <property type="evidence" value="ECO:0007669"/>
    <property type="project" value="UniProtKB-ARBA"/>
</dbReference>
<evidence type="ECO:0000313" key="12">
    <source>
        <dbReference type="EMBL" id="KAJ8565693.1"/>
    </source>
</evidence>
<dbReference type="PROSITE" id="PS51897">
    <property type="entry name" value="ANNEXIN_2"/>
    <property type="match status" value="4"/>
</dbReference>
<keyword evidence="8" id="KW-0106">Calcium</keyword>
<comment type="catalytic activity">
    <reaction evidence="11">
        <text>alpha-D-glucose 1-phosphate + UTP + H(+) = UDP-alpha-D-glucose + diphosphate</text>
        <dbReference type="Rhea" id="RHEA:19889"/>
        <dbReference type="ChEBI" id="CHEBI:15378"/>
        <dbReference type="ChEBI" id="CHEBI:33019"/>
        <dbReference type="ChEBI" id="CHEBI:46398"/>
        <dbReference type="ChEBI" id="CHEBI:58601"/>
        <dbReference type="ChEBI" id="CHEBI:58885"/>
        <dbReference type="EC" id="2.7.7.9"/>
    </reaction>
</comment>
<dbReference type="Gene3D" id="3.40.50.10490">
    <property type="entry name" value="Glucose-6-phosphate isomerase like protein, domain 1"/>
    <property type="match status" value="1"/>
</dbReference>
<comment type="caution">
    <text evidence="12">The sequence shown here is derived from an EMBL/GenBank/DDBJ whole genome shotgun (WGS) entry which is preliminary data.</text>
</comment>
<dbReference type="Pfam" id="PF01704">
    <property type="entry name" value="UDPGP"/>
    <property type="match status" value="2"/>
</dbReference>
<organism evidence="12 13">
    <name type="scientific">Anisodus acutangulus</name>
    <dbReference type="NCBI Taxonomy" id="402998"/>
    <lineage>
        <taxon>Eukaryota</taxon>
        <taxon>Viridiplantae</taxon>
        <taxon>Streptophyta</taxon>
        <taxon>Embryophyta</taxon>
        <taxon>Tracheophyta</taxon>
        <taxon>Spermatophyta</taxon>
        <taxon>Magnoliopsida</taxon>
        <taxon>eudicotyledons</taxon>
        <taxon>Gunneridae</taxon>
        <taxon>Pentapetalae</taxon>
        <taxon>asterids</taxon>
        <taxon>lamiids</taxon>
        <taxon>Solanales</taxon>
        <taxon>Solanaceae</taxon>
        <taxon>Solanoideae</taxon>
        <taxon>Hyoscyameae</taxon>
        <taxon>Anisodus</taxon>
    </lineage>
</organism>
<evidence type="ECO:0000256" key="4">
    <source>
        <dbReference type="ARBA" id="ARBA00022679"/>
    </source>
</evidence>
<dbReference type="InterPro" id="IPR001464">
    <property type="entry name" value="Annexin"/>
</dbReference>
<dbReference type="SUPFAM" id="SSF53448">
    <property type="entry name" value="Nucleotide-diphospho-sugar transferases"/>
    <property type="match status" value="1"/>
</dbReference>
<gene>
    <name evidence="12" type="ORF">K7X08_008269</name>
</gene>
<dbReference type="Gene3D" id="2.160.10.10">
    <property type="entry name" value="Hexapeptide repeat proteins"/>
    <property type="match status" value="1"/>
</dbReference>
<dbReference type="Pfam" id="PF00191">
    <property type="entry name" value="Annexin"/>
    <property type="match status" value="4"/>
</dbReference>
<accession>A0A9Q1MTD0</accession>
<comment type="similarity">
    <text evidence="2">Belongs to the UDPGP type 1 family.</text>
</comment>
<dbReference type="FunFam" id="1.10.220.10:FF:000008">
    <property type="entry name" value="Annexin"/>
    <property type="match status" value="1"/>
</dbReference>
<evidence type="ECO:0000256" key="8">
    <source>
        <dbReference type="ARBA" id="ARBA00022837"/>
    </source>
</evidence>
<keyword evidence="13" id="KW-1185">Reference proteome</keyword>
<keyword evidence="5" id="KW-0548">Nucleotidyltransferase</keyword>
<comment type="similarity">
    <text evidence="1">Belongs to the universal ribosomal protein uS2 family.</text>
</comment>
<dbReference type="PANTHER" id="PTHR43511">
    <property type="match status" value="1"/>
</dbReference>
<dbReference type="InterPro" id="IPR029044">
    <property type="entry name" value="Nucleotide-diphossugar_trans"/>
</dbReference>
<dbReference type="OrthoDB" id="932129at2759"/>
<evidence type="ECO:0000256" key="5">
    <source>
        <dbReference type="ARBA" id="ARBA00022695"/>
    </source>
</evidence>
<dbReference type="GO" id="GO:0003983">
    <property type="term" value="F:UTP:glucose-1-phosphate uridylyltransferase activity"/>
    <property type="evidence" value="ECO:0007669"/>
    <property type="project" value="UniProtKB-EC"/>
</dbReference>
<evidence type="ECO:0000256" key="3">
    <source>
        <dbReference type="ARBA" id="ARBA00012415"/>
    </source>
</evidence>